<reference evidence="10" key="1">
    <citation type="submission" date="2016-03" db="EMBL/GenBank/DDBJ databases">
        <title>Mechanisms controlling the formation of the plant cell surface in tip-growing cells are functionally conserved among land plants.</title>
        <authorList>
            <person name="Honkanen S."/>
            <person name="Jones V.A."/>
            <person name="Morieri G."/>
            <person name="Champion C."/>
            <person name="Hetherington A.J."/>
            <person name="Kelly S."/>
            <person name="Saint-Marcoux D."/>
            <person name="Proust H."/>
            <person name="Prescott H."/>
            <person name="Dolan L."/>
        </authorList>
    </citation>
    <scope>NUCLEOTIDE SEQUENCE [LARGE SCALE GENOMIC DNA]</scope>
    <source>
        <tissue evidence="10">Whole gametophyte</tissue>
    </source>
</reference>
<feature type="region of interest" description="Disordered" evidence="9">
    <location>
        <begin position="786"/>
        <end position="819"/>
    </location>
</feature>
<evidence type="ECO:0000256" key="5">
    <source>
        <dbReference type="ARBA" id="ARBA00022846"/>
    </source>
</evidence>
<keyword evidence="8" id="KW-0966">Cell projection</keyword>
<evidence type="ECO:0000313" key="10">
    <source>
        <dbReference type="EMBL" id="OAE19190.1"/>
    </source>
</evidence>
<dbReference type="Pfam" id="PF02493">
    <property type="entry name" value="MORN"/>
    <property type="match status" value="9"/>
</dbReference>
<evidence type="ECO:0000256" key="2">
    <source>
        <dbReference type="ARBA" id="ARBA00004430"/>
    </source>
</evidence>
<keyword evidence="6" id="KW-0969">Cilium</keyword>
<keyword evidence="7" id="KW-0206">Cytoskeleton</keyword>
<evidence type="ECO:0000256" key="8">
    <source>
        <dbReference type="ARBA" id="ARBA00023273"/>
    </source>
</evidence>
<evidence type="ECO:0000256" key="3">
    <source>
        <dbReference type="ARBA" id="ARBA00022490"/>
    </source>
</evidence>
<dbReference type="SMART" id="SM00698">
    <property type="entry name" value="MORN"/>
    <property type="match status" value="8"/>
</dbReference>
<dbReference type="GO" id="GO:0031514">
    <property type="term" value="C:motile cilium"/>
    <property type="evidence" value="ECO:0007669"/>
    <property type="project" value="UniProtKB-SubCell"/>
</dbReference>
<dbReference type="GO" id="GO:0005930">
    <property type="term" value="C:axoneme"/>
    <property type="evidence" value="ECO:0007669"/>
    <property type="project" value="UniProtKB-SubCell"/>
</dbReference>
<dbReference type="SUPFAM" id="SSF82185">
    <property type="entry name" value="Histone H3 K4-specific methyltransferase SET7/9 N-terminal domain"/>
    <property type="match status" value="2"/>
</dbReference>
<accession>A0A176VED6</accession>
<evidence type="ECO:0000256" key="4">
    <source>
        <dbReference type="ARBA" id="ARBA00022737"/>
    </source>
</evidence>
<organism evidence="10 11">
    <name type="scientific">Marchantia polymorpha subsp. ruderalis</name>
    <dbReference type="NCBI Taxonomy" id="1480154"/>
    <lineage>
        <taxon>Eukaryota</taxon>
        <taxon>Viridiplantae</taxon>
        <taxon>Streptophyta</taxon>
        <taxon>Embryophyta</taxon>
        <taxon>Marchantiophyta</taxon>
        <taxon>Marchantiopsida</taxon>
        <taxon>Marchantiidae</taxon>
        <taxon>Marchantiales</taxon>
        <taxon>Marchantiaceae</taxon>
        <taxon>Marchantia</taxon>
    </lineage>
</organism>
<evidence type="ECO:0000313" key="11">
    <source>
        <dbReference type="Proteomes" id="UP000077202"/>
    </source>
</evidence>
<sequence>MPQYGWKPEFNLPPLKKKREWPPPPEIVPHRTLKKSQLTKKAVPLKPVNPSEDEQRIIYEREIYRLYSLHAAPEELLKQYERYKDEKVSPGMVRAWLMNSYQGNTDEDLMPDGEGSADMAGGVHYKGMFKNGLLHGPGRLEWDNGSSFEGNFYYNRLLGKGVYSWVGGANYTGQIFDGLPHGQGKIEGPGGLVYQGRWDKGRRSGPGRMIYGTVATHEGTWKNDRKDGDGCLVYTSGSSYVGTWLDGKRHGKGKQIERIIPSKEKGGKGALASHILAVEGRPDTVFSHCYEGEWLRGLPHGRGRSDWPWDGKQKDASILINSYVGDYNQGMRHGKGTFFYASGALFKGNWQENMKVGLGVIVCETGKVHFGVFSHDRYDPVSKPGFDMPEPLVSTVKYLKEEDIEVAKHGILRTIMRYKNDLQDAFLYYCSLKEFSPPKKPVAKAVEAESEPLKDDGKKKKGAKKGKEGKAASEASEEGKAGKDTSKEEAPKDNSKAKEKPAKKGQKGAKEEKKGKKGGKVDTPKKEPEVEEPPFEPAKVIQPEPESPRQGIAGRSRGLANRQFWRLLQDALVLQPGLGLADVDRMLPLNDLSWDSVSDAHSPTRQLILREVVVALVQVALFKFQHEAISSEEKVERLFASMFHSLASMSYDTWLYKVDSVPVRAVLSENTVVIQKLFCELLLESETSDYTISLGSVIKYGQGRRPGHDVPPGALLAKVLLELYNYRMKPDSSLGQCLKHNVTYKEFETILLLFSSLGENLKPAGQEGAMEELADLLKAFLAGSAGKGSKGGPGVPQAKGAKAEPKKVKKRKDNPEWVK</sequence>
<feature type="region of interest" description="Disordered" evidence="9">
    <location>
        <begin position="1"/>
        <end position="29"/>
    </location>
</feature>
<protein>
    <submittedName>
        <fullName evidence="10">Uncharacterized protein</fullName>
    </submittedName>
</protein>
<dbReference type="AlphaFoldDB" id="A0A176VED6"/>
<dbReference type="Proteomes" id="UP000077202">
    <property type="component" value="Unassembled WGS sequence"/>
</dbReference>
<evidence type="ECO:0000256" key="9">
    <source>
        <dbReference type="SAM" id="MobiDB-lite"/>
    </source>
</evidence>
<proteinExistence type="predicted"/>
<keyword evidence="4" id="KW-0677">Repeat</keyword>
<gene>
    <name evidence="10" type="ORF">AXG93_4182s1380</name>
</gene>
<keyword evidence="5" id="KW-0282">Flagellum</keyword>
<keyword evidence="3" id="KW-0963">Cytoplasm</keyword>
<feature type="compositionally biased region" description="Basic and acidic residues" evidence="9">
    <location>
        <begin position="465"/>
        <end position="528"/>
    </location>
</feature>
<feature type="region of interest" description="Disordered" evidence="9">
    <location>
        <begin position="440"/>
        <end position="553"/>
    </location>
</feature>
<dbReference type="Gene3D" id="2.20.110.10">
    <property type="entry name" value="Histone H3 K4-specific methyltransferase SET7/9 N-terminal domain"/>
    <property type="match status" value="3"/>
</dbReference>
<name>A0A176VED6_MARPO</name>
<comment type="caution">
    <text evidence="10">The sequence shown here is derived from an EMBL/GenBank/DDBJ whole genome shotgun (WGS) entry which is preliminary data.</text>
</comment>
<evidence type="ECO:0000256" key="1">
    <source>
        <dbReference type="ARBA" id="ARBA00004230"/>
    </source>
</evidence>
<comment type="subcellular location">
    <subcellularLocation>
        <location evidence="1">Cell projection</location>
        <location evidence="1">Cilium</location>
        <location evidence="1">Flagellum</location>
    </subcellularLocation>
    <subcellularLocation>
        <location evidence="2">Cytoplasm</location>
        <location evidence="2">Cytoskeleton</location>
        <location evidence="2">Cilium axoneme</location>
    </subcellularLocation>
</comment>
<dbReference type="PANTHER" id="PTHR46613:SF1">
    <property type="entry name" value="RADIAL SPOKE HEAD 10 HOMOLOG B-RELATED"/>
    <property type="match status" value="1"/>
</dbReference>
<evidence type="ECO:0000256" key="7">
    <source>
        <dbReference type="ARBA" id="ARBA00023212"/>
    </source>
</evidence>
<keyword evidence="11" id="KW-1185">Reference proteome</keyword>
<dbReference type="EMBL" id="LVLJ01003917">
    <property type="protein sequence ID" value="OAE19190.1"/>
    <property type="molecule type" value="Genomic_DNA"/>
</dbReference>
<dbReference type="PANTHER" id="PTHR46613">
    <property type="entry name" value="RADIAL SPOKE HEAD 10 HOMOLOG B-RELATED"/>
    <property type="match status" value="1"/>
</dbReference>
<dbReference type="InterPro" id="IPR003409">
    <property type="entry name" value="MORN"/>
</dbReference>
<evidence type="ECO:0000256" key="6">
    <source>
        <dbReference type="ARBA" id="ARBA00023069"/>
    </source>
</evidence>
<dbReference type="GO" id="GO:0016020">
    <property type="term" value="C:membrane"/>
    <property type="evidence" value="ECO:0007669"/>
    <property type="project" value="UniProtKB-ARBA"/>
</dbReference>